<dbReference type="InterPro" id="IPR018060">
    <property type="entry name" value="HTH_AraC"/>
</dbReference>
<feature type="domain" description="HTH araC/xylS-type" evidence="5">
    <location>
        <begin position="246"/>
        <end position="350"/>
    </location>
</feature>
<keyword evidence="4" id="KW-0472">Membrane</keyword>
<dbReference type="InterPro" id="IPR018062">
    <property type="entry name" value="HTH_AraC-typ_CS"/>
</dbReference>
<dbReference type="InterPro" id="IPR020449">
    <property type="entry name" value="Tscrpt_reg_AraC-type_HTH"/>
</dbReference>
<keyword evidence="3" id="KW-0804">Transcription</keyword>
<dbReference type="Gene3D" id="1.10.10.60">
    <property type="entry name" value="Homeodomain-like"/>
    <property type="match status" value="1"/>
</dbReference>
<dbReference type="EMBL" id="JBHPON010000001">
    <property type="protein sequence ID" value="MFC6034129.1"/>
    <property type="molecule type" value="Genomic_DNA"/>
</dbReference>
<protein>
    <submittedName>
        <fullName evidence="6">Helix-turn-helix domain-containing protein</fullName>
    </submittedName>
</protein>
<dbReference type="Proteomes" id="UP001596116">
    <property type="component" value="Unassembled WGS sequence"/>
</dbReference>
<evidence type="ECO:0000259" key="5">
    <source>
        <dbReference type="PROSITE" id="PS01124"/>
    </source>
</evidence>
<evidence type="ECO:0000256" key="1">
    <source>
        <dbReference type="ARBA" id="ARBA00023015"/>
    </source>
</evidence>
<evidence type="ECO:0000256" key="2">
    <source>
        <dbReference type="ARBA" id="ARBA00023125"/>
    </source>
</evidence>
<keyword evidence="4" id="KW-1133">Transmembrane helix</keyword>
<proteinExistence type="predicted"/>
<dbReference type="PANTHER" id="PTHR43280">
    <property type="entry name" value="ARAC-FAMILY TRANSCRIPTIONAL REGULATOR"/>
    <property type="match status" value="1"/>
</dbReference>
<keyword evidence="7" id="KW-1185">Reference proteome</keyword>
<keyword evidence="2" id="KW-0238">DNA-binding</keyword>
<dbReference type="InterPro" id="IPR009057">
    <property type="entry name" value="Homeodomain-like_sf"/>
</dbReference>
<feature type="transmembrane region" description="Helical" evidence="4">
    <location>
        <begin position="37"/>
        <end position="54"/>
    </location>
</feature>
<sequence length="362" mass="39423">MFDLADILETALRGAGAGTSFLLAFVFALRGGEGAQVRRLGALFIFSTGVYVLLSGEASRALFGPALIPVSFIAIYGTIFFWWFAAALFDDDFRWRWWRIAPAVMIPFLHIGHIVAPPGVLEKALWYSHIGLNALIFLDALRLALVDAADDLVTPRRRFRFAIAVTVGVFGLLIASAETIERNYLLPDTLRMLHAIAICVLNLIFGAWLLRPRAALFADPPAALAGETGWAAQTTSVPAADQPAYDRLLALMDDGVYREEGLTVAGLAEKVGVPEHQLRKLINGALGFRNFSSFLNARRIEDAKAQLADGENARKQILQIALDLGYGSIAPFNRAFKQATGQTPTEYRKSALGSALVSSENS</sequence>
<gene>
    <name evidence="6" type="ORF">ACFMB1_01160</name>
</gene>
<dbReference type="SUPFAM" id="SSF46689">
    <property type="entry name" value="Homeodomain-like"/>
    <property type="match status" value="1"/>
</dbReference>
<evidence type="ECO:0000256" key="3">
    <source>
        <dbReference type="ARBA" id="ARBA00023163"/>
    </source>
</evidence>
<evidence type="ECO:0000313" key="7">
    <source>
        <dbReference type="Proteomes" id="UP001596116"/>
    </source>
</evidence>
<dbReference type="PANTHER" id="PTHR43280:SF29">
    <property type="entry name" value="ARAC-FAMILY TRANSCRIPTIONAL REGULATOR"/>
    <property type="match status" value="1"/>
</dbReference>
<name>A0ABW1KS04_9PROT</name>
<feature type="transmembrane region" description="Helical" evidence="4">
    <location>
        <begin position="126"/>
        <end position="149"/>
    </location>
</feature>
<feature type="transmembrane region" description="Helical" evidence="4">
    <location>
        <begin position="100"/>
        <end position="120"/>
    </location>
</feature>
<comment type="caution">
    <text evidence="6">The sequence shown here is derived from an EMBL/GenBank/DDBJ whole genome shotgun (WGS) entry which is preliminary data.</text>
</comment>
<keyword evidence="1" id="KW-0805">Transcription regulation</keyword>
<organism evidence="6 7">
    <name type="scientific">Hyphococcus aureus</name>
    <dbReference type="NCBI Taxonomy" id="2666033"/>
    <lineage>
        <taxon>Bacteria</taxon>
        <taxon>Pseudomonadati</taxon>
        <taxon>Pseudomonadota</taxon>
        <taxon>Alphaproteobacteria</taxon>
        <taxon>Parvularculales</taxon>
        <taxon>Parvularculaceae</taxon>
        <taxon>Hyphococcus</taxon>
    </lineage>
</organism>
<feature type="transmembrane region" description="Helical" evidence="4">
    <location>
        <begin position="12"/>
        <end position="30"/>
    </location>
</feature>
<reference evidence="6 7" key="1">
    <citation type="submission" date="2024-09" db="EMBL/GenBank/DDBJ databases">
        <authorList>
            <person name="Zhang Z.-H."/>
        </authorList>
    </citation>
    <scope>NUCLEOTIDE SEQUENCE [LARGE SCALE GENOMIC DNA]</scope>
    <source>
        <strain evidence="6 7">HHTR114</strain>
    </source>
</reference>
<dbReference type="PRINTS" id="PR00032">
    <property type="entry name" value="HTHARAC"/>
</dbReference>
<keyword evidence="4" id="KW-0812">Transmembrane</keyword>
<evidence type="ECO:0000313" key="6">
    <source>
        <dbReference type="EMBL" id="MFC6034129.1"/>
    </source>
</evidence>
<dbReference type="PROSITE" id="PS00041">
    <property type="entry name" value="HTH_ARAC_FAMILY_1"/>
    <property type="match status" value="1"/>
</dbReference>
<dbReference type="PROSITE" id="PS01124">
    <property type="entry name" value="HTH_ARAC_FAMILY_2"/>
    <property type="match status" value="1"/>
</dbReference>
<dbReference type="Pfam" id="PF12833">
    <property type="entry name" value="HTH_18"/>
    <property type="match status" value="1"/>
</dbReference>
<dbReference type="RefSeq" id="WP_379880559.1">
    <property type="nucleotide sequence ID" value="NZ_JBHPON010000001.1"/>
</dbReference>
<feature type="transmembrane region" description="Helical" evidence="4">
    <location>
        <begin position="192"/>
        <end position="210"/>
    </location>
</feature>
<evidence type="ECO:0000256" key="4">
    <source>
        <dbReference type="SAM" id="Phobius"/>
    </source>
</evidence>
<dbReference type="SMART" id="SM00342">
    <property type="entry name" value="HTH_ARAC"/>
    <property type="match status" value="1"/>
</dbReference>
<feature type="transmembrane region" description="Helical" evidence="4">
    <location>
        <begin position="161"/>
        <end position="180"/>
    </location>
</feature>
<feature type="transmembrane region" description="Helical" evidence="4">
    <location>
        <begin position="66"/>
        <end position="88"/>
    </location>
</feature>
<accession>A0ABW1KS04</accession>